<dbReference type="OrthoDB" id="10577022at2759"/>
<evidence type="ECO:0000313" key="2">
    <source>
        <dbReference type="Proteomes" id="UP000717696"/>
    </source>
</evidence>
<name>A0A9P9F6Q9_9HYPO</name>
<accession>A0A9P9F6Q9</accession>
<proteinExistence type="predicted"/>
<comment type="caution">
    <text evidence="1">The sequence shown here is derived from an EMBL/GenBank/DDBJ whole genome shotgun (WGS) entry which is preliminary data.</text>
</comment>
<keyword evidence="2" id="KW-1185">Reference proteome</keyword>
<protein>
    <submittedName>
        <fullName evidence="1">Uncharacterized protein</fullName>
    </submittedName>
</protein>
<reference evidence="1" key="1">
    <citation type="journal article" date="2021" name="Nat. Commun.">
        <title>Genetic determinants of endophytism in the Arabidopsis root mycobiome.</title>
        <authorList>
            <person name="Mesny F."/>
            <person name="Miyauchi S."/>
            <person name="Thiergart T."/>
            <person name="Pickel B."/>
            <person name="Atanasova L."/>
            <person name="Karlsson M."/>
            <person name="Huettel B."/>
            <person name="Barry K.W."/>
            <person name="Haridas S."/>
            <person name="Chen C."/>
            <person name="Bauer D."/>
            <person name="Andreopoulos W."/>
            <person name="Pangilinan J."/>
            <person name="LaButti K."/>
            <person name="Riley R."/>
            <person name="Lipzen A."/>
            <person name="Clum A."/>
            <person name="Drula E."/>
            <person name="Henrissat B."/>
            <person name="Kohler A."/>
            <person name="Grigoriev I.V."/>
            <person name="Martin F.M."/>
            <person name="Hacquard S."/>
        </authorList>
    </citation>
    <scope>NUCLEOTIDE SEQUENCE</scope>
    <source>
        <strain evidence="1">MPI-CAGE-AT-0021</strain>
    </source>
</reference>
<gene>
    <name evidence="1" type="ORF">B0J13DRAFT_544376</name>
</gene>
<evidence type="ECO:0000313" key="1">
    <source>
        <dbReference type="EMBL" id="KAH7154941.1"/>
    </source>
</evidence>
<organism evidence="1 2">
    <name type="scientific">Dactylonectria estremocensis</name>
    <dbReference type="NCBI Taxonomy" id="1079267"/>
    <lineage>
        <taxon>Eukaryota</taxon>
        <taxon>Fungi</taxon>
        <taxon>Dikarya</taxon>
        <taxon>Ascomycota</taxon>
        <taxon>Pezizomycotina</taxon>
        <taxon>Sordariomycetes</taxon>
        <taxon>Hypocreomycetidae</taxon>
        <taxon>Hypocreales</taxon>
        <taxon>Nectriaceae</taxon>
        <taxon>Dactylonectria</taxon>
    </lineage>
</organism>
<sequence length="134" mass="14601">MHLLPSSLATTLTFRLMSRFRWLFLCGYAYTGSCLSSCSLSNPPIFPSFSRASPVLSTHDLLIVALGTSECRPRPLLDLPRQGCLPGSSSDVPHVPSIRIHSMSAKPRVWRSVMICRVLVAIRPLCSQDGAGSS</sequence>
<dbReference type="EMBL" id="JAGMUU010000004">
    <property type="protein sequence ID" value="KAH7154941.1"/>
    <property type="molecule type" value="Genomic_DNA"/>
</dbReference>
<dbReference type="Proteomes" id="UP000717696">
    <property type="component" value="Unassembled WGS sequence"/>
</dbReference>
<dbReference type="AlphaFoldDB" id="A0A9P9F6Q9"/>